<protein>
    <submittedName>
        <fullName evidence="1">Uncharacterized protein</fullName>
    </submittedName>
</protein>
<dbReference type="Proteomes" id="UP000828048">
    <property type="component" value="Chromosome 1"/>
</dbReference>
<keyword evidence="2" id="KW-1185">Reference proteome</keyword>
<proteinExistence type="predicted"/>
<accession>A0ACB7XQP7</accession>
<sequence length="110" mass="12647">MSYFIAGQKYSKPSTYLFTVKQGMNESLRDYTNRFTKESMQVEAVEDKISIAAYISGLYSGQLLFALTKEHPTTIVELMLKAQQHMNAEDALNARRLRDDNFDSQFYQTG</sequence>
<gene>
    <name evidence="1" type="ORF">Vadar_010305</name>
</gene>
<organism evidence="1 2">
    <name type="scientific">Vaccinium darrowii</name>
    <dbReference type="NCBI Taxonomy" id="229202"/>
    <lineage>
        <taxon>Eukaryota</taxon>
        <taxon>Viridiplantae</taxon>
        <taxon>Streptophyta</taxon>
        <taxon>Embryophyta</taxon>
        <taxon>Tracheophyta</taxon>
        <taxon>Spermatophyta</taxon>
        <taxon>Magnoliopsida</taxon>
        <taxon>eudicotyledons</taxon>
        <taxon>Gunneridae</taxon>
        <taxon>Pentapetalae</taxon>
        <taxon>asterids</taxon>
        <taxon>Ericales</taxon>
        <taxon>Ericaceae</taxon>
        <taxon>Vaccinioideae</taxon>
        <taxon>Vaccinieae</taxon>
        <taxon>Vaccinium</taxon>
    </lineage>
</organism>
<name>A0ACB7XQP7_9ERIC</name>
<evidence type="ECO:0000313" key="1">
    <source>
        <dbReference type="EMBL" id="KAH7842900.1"/>
    </source>
</evidence>
<reference evidence="1 2" key="1">
    <citation type="journal article" date="2021" name="Hortic Res">
        <title>High-quality reference genome and annotation aids understanding of berry development for evergreen blueberry (Vaccinium darrowii).</title>
        <authorList>
            <person name="Yu J."/>
            <person name="Hulse-Kemp A.M."/>
            <person name="Babiker E."/>
            <person name="Staton M."/>
        </authorList>
    </citation>
    <scope>NUCLEOTIDE SEQUENCE [LARGE SCALE GENOMIC DNA]</scope>
    <source>
        <strain evidence="2">cv. NJ 8807/NJ 8810</strain>
        <tissue evidence="1">Young leaf</tissue>
    </source>
</reference>
<evidence type="ECO:0000313" key="2">
    <source>
        <dbReference type="Proteomes" id="UP000828048"/>
    </source>
</evidence>
<comment type="caution">
    <text evidence="1">The sequence shown here is derived from an EMBL/GenBank/DDBJ whole genome shotgun (WGS) entry which is preliminary data.</text>
</comment>
<dbReference type="EMBL" id="CM037151">
    <property type="protein sequence ID" value="KAH7842900.1"/>
    <property type="molecule type" value="Genomic_DNA"/>
</dbReference>